<comment type="caution">
    <text evidence="5">The sequence shown here is derived from an EMBL/GenBank/DDBJ whole genome shotgun (WGS) entry which is preliminary data.</text>
</comment>
<keyword evidence="6" id="KW-1185">Reference proteome</keyword>
<sequence length="174" mass="19609">MSMTCNAMGQTNNSSCDIREKYELTTAQTSPRITFSDETKAFAKTRIDVKETPEAHVFKAELPGVKKDEVKMQIGKGKVLEISGERSVEKEEKNDKWHRFERSSGKFLRQFKLPENAKVDQTKATLENGVLTVTVPKEEVKKSSVVVIVPKPVTLTVPREGDKKTTITIDFKFS</sequence>
<evidence type="ECO:0000256" key="2">
    <source>
        <dbReference type="PROSITE-ProRule" id="PRU00285"/>
    </source>
</evidence>
<name>A0AAP0SAS3_LIQFO</name>
<keyword evidence="1" id="KW-0346">Stress response</keyword>
<dbReference type="AlphaFoldDB" id="A0AAP0SAS3"/>
<dbReference type="Gene3D" id="2.60.40.790">
    <property type="match status" value="1"/>
</dbReference>
<dbReference type="InterPro" id="IPR002068">
    <property type="entry name" value="A-crystallin/Hsp20_dom"/>
</dbReference>
<dbReference type="EMBL" id="JBBPBK010000002">
    <property type="protein sequence ID" value="KAK9291107.1"/>
    <property type="molecule type" value="Genomic_DNA"/>
</dbReference>
<protein>
    <recommendedName>
        <fullName evidence="4">SHSP domain-containing protein</fullName>
    </recommendedName>
</protein>
<dbReference type="SUPFAM" id="SSF49764">
    <property type="entry name" value="HSP20-like chaperones"/>
    <property type="match status" value="1"/>
</dbReference>
<proteinExistence type="inferred from homology"/>
<evidence type="ECO:0000313" key="5">
    <source>
        <dbReference type="EMBL" id="KAK9291107.1"/>
    </source>
</evidence>
<dbReference type="CDD" id="cd06472">
    <property type="entry name" value="ACD_ScHsp26_like"/>
    <property type="match status" value="1"/>
</dbReference>
<accession>A0AAP0SAS3</accession>
<feature type="domain" description="SHSP" evidence="4">
    <location>
        <begin position="38"/>
        <end position="158"/>
    </location>
</feature>
<evidence type="ECO:0000313" key="6">
    <source>
        <dbReference type="Proteomes" id="UP001415857"/>
    </source>
</evidence>
<comment type="similarity">
    <text evidence="2 3">Belongs to the small heat shock protein (HSP20) family.</text>
</comment>
<dbReference type="PANTHER" id="PTHR11527">
    <property type="entry name" value="HEAT-SHOCK PROTEIN 20 FAMILY MEMBER"/>
    <property type="match status" value="1"/>
</dbReference>
<evidence type="ECO:0000256" key="3">
    <source>
        <dbReference type="RuleBase" id="RU003616"/>
    </source>
</evidence>
<evidence type="ECO:0000256" key="1">
    <source>
        <dbReference type="ARBA" id="ARBA00023016"/>
    </source>
</evidence>
<dbReference type="Pfam" id="PF00011">
    <property type="entry name" value="HSP20"/>
    <property type="match status" value="1"/>
</dbReference>
<dbReference type="InterPro" id="IPR008978">
    <property type="entry name" value="HSP20-like_chaperone"/>
</dbReference>
<evidence type="ECO:0000259" key="4">
    <source>
        <dbReference type="PROSITE" id="PS01031"/>
    </source>
</evidence>
<dbReference type="InterPro" id="IPR031107">
    <property type="entry name" value="Small_HSP"/>
</dbReference>
<gene>
    <name evidence="5" type="ORF">L1049_009294</name>
</gene>
<dbReference type="Proteomes" id="UP001415857">
    <property type="component" value="Unassembled WGS sequence"/>
</dbReference>
<dbReference type="PROSITE" id="PS01031">
    <property type="entry name" value="SHSP"/>
    <property type="match status" value="1"/>
</dbReference>
<organism evidence="5 6">
    <name type="scientific">Liquidambar formosana</name>
    <name type="common">Formosan gum</name>
    <dbReference type="NCBI Taxonomy" id="63359"/>
    <lineage>
        <taxon>Eukaryota</taxon>
        <taxon>Viridiplantae</taxon>
        <taxon>Streptophyta</taxon>
        <taxon>Embryophyta</taxon>
        <taxon>Tracheophyta</taxon>
        <taxon>Spermatophyta</taxon>
        <taxon>Magnoliopsida</taxon>
        <taxon>eudicotyledons</taxon>
        <taxon>Gunneridae</taxon>
        <taxon>Pentapetalae</taxon>
        <taxon>Saxifragales</taxon>
        <taxon>Altingiaceae</taxon>
        <taxon>Liquidambar</taxon>
    </lineage>
</organism>
<reference evidence="5 6" key="1">
    <citation type="journal article" date="2024" name="Plant J.">
        <title>Genome sequences and population genomics reveal climatic adaptation and genomic divergence between two closely related sweetgum species.</title>
        <authorList>
            <person name="Xu W.Q."/>
            <person name="Ren C.Q."/>
            <person name="Zhang X.Y."/>
            <person name="Comes H.P."/>
            <person name="Liu X.H."/>
            <person name="Li Y.G."/>
            <person name="Kettle C.J."/>
            <person name="Jalonen R."/>
            <person name="Gaisberger H."/>
            <person name="Ma Y.Z."/>
            <person name="Qiu Y.X."/>
        </authorList>
    </citation>
    <scope>NUCLEOTIDE SEQUENCE [LARGE SCALE GENOMIC DNA]</scope>
    <source>
        <strain evidence="5">Hangzhou</strain>
    </source>
</reference>